<keyword evidence="3" id="KW-1185">Reference proteome</keyword>
<name>A0A6A5UHN4_9PLEO</name>
<reference evidence="2" key="1">
    <citation type="journal article" date="2020" name="Stud. Mycol.">
        <title>101 Dothideomycetes genomes: a test case for predicting lifestyles and emergence of pathogens.</title>
        <authorList>
            <person name="Haridas S."/>
            <person name="Albert R."/>
            <person name="Binder M."/>
            <person name="Bloem J."/>
            <person name="Labutti K."/>
            <person name="Salamov A."/>
            <person name="Andreopoulos B."/>
            <person name="Baker S."/>
            <person name="Barry K."/>
            <person name="Bills G."/>
            <person name="Bluhm B."/>
            <person name="Cannon C."/>
            <person name="Castanera R."/>
            <person name="Culley D."/>
            <person name="Daum C."/>
            <person name="Ezra D."/>
            <person name="Gonzalez J."/>
            <person name="Henrissat B."/>
            <person name="Kuo A."/>
            <person name="Liang C."/>
            <person name="Lipzen A."/>
            <person name="Lutzoni F."/>
            <person name="Magnuson J."/>
            <person name="Mondo S."/>
            <person name="Nolan M."/>
            <person name="Ohm R."/>
            <person name="Pangilinan J."/>
            <person name="Park H.-J."/>
            <person name="Ramirez L."/>
            <person name="Alfaro M."/>
            <person name="Sun H."/>
            <person name="Tritt A."/>
            <person name="Yoshinaga Y."/>
            <person name="Zwiers L.-H."/>
            <person name="Turgeon B."/>
            <person name="Goodwin S."/>
            <person name="Spatafora J."/>
            <person name="Crous P."/>
            <person name="Grigoriev I."/>
        </authorList>
    </citation>
    <scope>NUCLEOTIDE SEQUENCE</scope>
    <source>
        <strain evidence="2">CBS 107.79</strain>
    </source>
</reference>
<accession>A0A6A5UHN4</accession>
<dbReference type="OrthoDB" id="3684274at2759"/>
<feature type="transmembrane region" description="Helical" evidence="1">
    <location>
        <begin position="34"/>
        <end position="51"/>
    </location>
</feature>
<dbReference type="Proteomes" id="UP000800036">
    <property type="component" value="Unassembled WGS sequence"/>
</dbReference>
<dbReference type="AlphaFoldDB" id="A0A6A5UHN4"/>
<sequence>VNYNNPNALEDYLGIYVNLAHLKLLEYYSKFNNILVYYTIIILYPHYKLYLDAL</sequence>
<evidence type="ECO:0000313" key="2">
    <source>
        <dbReference type="EMBL" id="KAF1964278.1"/>
    </source>
</evidence>
<evidence type="ECO:0000313" key="3">
    <source>
        <dbReference type="Proteomes" id="UP000800036"/>
    </source>
</evidence>
<gene>
    <name evidence="2" type="ORF">BU23DRAFT_493146</name>
</gene>
<organism evidence="2 3">
    <name type="scientific">Bimuria novae-zelandiae CBS 107.79</name>
    <dbReference type="NCBI Taxonomy" id="1447943"/>
    <lineage>
        <taxon>Eukaryota</taxon>
        <taxon>Fungi</taxon>
        <taxon>Dikarya</taxon>
        <taxon>Ascomycota</taxon>
        <taxon>Pezizomycotina</taxon>
        <taxon>Dothideomycetes</taxon>
        <taxon>Pleosporomycetidae</taxon>
        <taxon>Pleosporales</taxon>
        <taxon>Massarineae</taxon>
        <taxon>Didymosphaeriaceae</taxon>
        <taxon>Bimuria</taxon>
    </lineage>
</organism>
<keyword evidence="1" id="KW-0472">Membrane</keyword>
<dbReference type="EMBL" id="ML976795">
    <property type="protein sequence ID" value="KAF1964278.1"/>
    <property type="molecule type" value="Genomic_DNA"/>
</dbReference>
<keyword evidence="1" id="KW-0812">Transmembrane</keyword>
<evidence type="ECO:0000256" key="1">
    <source>
        <dbReference type="SAM" id="Phobius"/>
    </source>
</evidence>
<keyword evidence="1" id="KW-1133">Transmembrane helix</keyword>
<proteinExistence type="predicted"/>
<protein>
    <submittedName>
        <fullName evidence="2">Uncharacterized protein</fullName>
    </submittedName>
</protein>
<feature type="non-terminal residue" evidence="2">
    <location>
        <position position="1"/>
    </location>
</feature>